<protein>
    <submittedName>
        <fullName evidence="4">Ubiquinone biosynthesis monooxygenase UbiB</fullName>
    </submittedName>
</protein>
<gene>
    <name evidence="4" type="ORF">SFMTTN_2230</name>
</gene>
<dbReference type="EMBL" id="BGOW01000019">
    <property type="protein sequence ID" value="GBL46416.1"/>
    <property type="molecule type" value="Genomic_DNA"/>
</dbReference>
<dbReference type="InterPro" id="IPR004147">
    <property type="entry name" value="ABC1_dom"/>
</dbReference>
<dbReference type="PANTHER" id="PTHR10566">
    <property type="entry name" value="CHAPERONE-ACTIVITY OF BC1 COMPLEX CABC1 -RELATED"/>
    <property type="match status" value="1"/>
</dbReference>
<proteinExistence type="inferred from homology"/>
<accession>A0A401JFN1</accession>
<dbReference type="InterPro" id="IPR011009">
    <property type="entry name" value="Kinase-like_dom_sf"/>
</dbReference>
<dbReference type="OrthoDB" id="9795390at2"/>
<keyword evidence="2" id="KW-0812">Transmembrane</keyword>
<dbReference type="PANTHER" id="PTHR10566:SF113">
    <property type="entry name" value="PROTEIN ACTIVITY OF BC1 COMPLEX KINASE 7, CHLOROPLASTIC"/>
    <property type="match status" value="1"/>
</dbReference>
<name>A0A401JFN1_9PROT</name>
<dbReference type="GO" id="GO:0004497">
    <property type="term" value="F:monooxygenase activity"/>
    <property type="evidence" value="ECO:0007669"/>
    <property type="project" value="UniProtKB-KW"/>
</dbReference>
<dbReference type="Proteomes" id="UP000286806">
    <property type="component" value="Unassembled WGS sequence"/>
</dbReference>
<dbReference type="RefSeq" id="WP_124705202.1">
    <property type="nucleotide sequence ID" value="NZ_BGOW01000019.1"/>
</dbReference>
<organism evidence="4 5">
    <name type="scientific">Sulfuriferula multivorans</name>
    <dbReference type="NCBI Taxonomy" id="1559896"/>
    <lineage>
        <taxon>Bacteria</taxon>
        <taxon>Pseudomonadati</taxon>
        <taxon>Pseudomonadota</taxon>
        <taxon>Betaproteobacteria</taxon>
        <taxon>Nitrosomonadales</taxon>
        <taxon>Sulfuricellaceae</taxon>
        <taxon>Sulfuriferula</taxon>
    </lineage>
</organism>
<dbReference type="SUPFAM" id="SSF56112">
    <property type="entry name" value="Protein kinase-like (PK-like)"/>
    <property type="match status" value="1"/>
</dbReference>
<keyword evidence="2" id="KW-1133">Transmembrane helix</keyword>
<dbReference type="CDD" id="cd05121">
    <property type="entry name" value="ABC1_ADCK3-like"/>
    <property type="match status" value="1"/>
</dbReference>
<evidence type="ECO:0000313" key="4">
    <source>
        <dbReference type="EMBL" id="GBL46416.1"/>
    </source>
</evidence>
<sequence>MLWETIGVVRDLPRLHEIATIMIRYGWGDMVRALGIGTALERAGRILHWQSTSETSQLEPAVRIRLAMEELGPTFVKLGQLFATRVDVFPPSWIAEFEKLQSKVPPVPFAELAPHLETALGLPATEIFLELDIDAFAAASVAQVHRAKLQDGTPVILKIRRPGIEKKIEADLRIMQHIARLAEKEIPDAHRYQPVMMLAQFRRSLRRELDLLMEAHNIERFRTNFTGDETVHIPRVYWDYTSEILNVQEELIGIHGTHLAEVRAAGMDLPVLATRGADAVLKMILVHGYFHADPHPGNVIYLPGNRVGMIDFGMVGRLTEYRRNQIVNLLDAMARKDEEGMLAVLLDWTGDGEVDEAKLGYDVSELVFSYDNLQLKDVKIGPLLTDITAIIRENGLVLPADLTLLFKALITLEGLGQQLDPHFHMVDHLTPFVRGVIAERYQPAALIKRGRKNLKEALEVVSGLPRDMAKLLREARRGHLRIDLDLKRLDQFGHQLDRASSRITMGILTAALIIGSSIVMTVPGWRFLGIVGFLLAFLNSIWVIFSIWRSGKH</sequence>
<comment type="similarity">
    <text evidence="1">Belongs to the protein kinase superfamily. ADCK protein kinase family.</text>
</comment>
<evidence type="ECO:0000256" key="1">
    <source>
        <dbReference type="ARBA" id="ARBA00009670"/>
    </source>
</evidence>
<dbReference type="AlphaFoldDB" id="A0A401JFN1"/>
<dbReference type="Pfam" id="PF03109">
    <property type="entry name" value="ABC1"/>
    <property type="match status" value="1"/>
</dbReference>
<keyword evidence="4" id="KW-0503">Monooxygenase</keyword>
<evidence type="ECO:0000256" key="2">
    <source>
        <dbReference type="SAM" id="Phobius"/>
    </source>
</evidence>
<comment type="caution">
    <text evidence="4">The sequence shown here is derived from an EMBL/GenBank/DDBJ whole genome shotgun (WGS) entry which is preliminary data.</text>
</comment>
<keyword evidence="4" id="KW-0560">Oxidoreductase</keyword>
<keyword evidence="5" id="KW-1185">Reference proteome</keyword>
<feature type="transmembrane region" description="Helical" evidence="2">
    <location>
        <begin position="527"/>
        <end position="548"/>
    </location>
</feature>
<feature type="domain" description="ABC1 atypical kinase-like" evidence="3">
    <location>
        <begin position="99"/>
        <end position="343"/>
    </location>
</feature>
<evidence type="ECO:0000313" key="5">
    <source>
        <dbReference type="Proteomes" id="UP000286806"/>
    </source>
</evidence>
<keyword evidence="2" id="KW-0472">Membrane</keyword>
<reference evidence="4 5" key="1">
    <citation type="journal article" date="2019" name="Front. Microbiol.">
        <title>Genomes of Neutrophilic Sulfur-Oxidizing Chemolithoautotrophs Representing 9 Proteobacterial Species From 8 Genera.</title>
        <authorList>
            <person name="Watanabe T."/>
            <person name="Kojima H."/>
            <person name="Umezawa K."/>
            <person name="Hori C."/>
            <person name="Takasuka T.E."/>
            <person name="Kato Y."/>
            <person name="Fukui M."/>
        </authorList>
    </citation>
    <scope>NUCLEOTIDE SEQUENCE [LARGE SCALE GENOMIC DNA]</scope>
    <source>
        <strain evidence="4 5">TTN</strain>
    </source>
</reference>
<feature type="transmembrane region" description="Helical" evidence="2">
    <location>
        <begin position="503"/>
        <end position="521"/>
    </location>
</feature>
<keyword evidence="4" id="KW-0830">Ubiquinone</keyword>
<dbReference type="InterPro" id="IPR050154">
    <property type="entry name" value="UbiB_kinase"/>
</dbReference>
<evidence type="ECO:0000259" key="3">
    <source>
        <dbReference type="Pfam" id="PF03109"/>
    </source>
</evidence>